<evidence type="ECO:0008006" key="3">
    <source>
        <dbReference type="Google" id="ProtNLM"/>
    </source>
</evidence>
<dbReference type="PROSITE" id="PS51257">
    <property type="entry name" value="PROKAR_LIPOPROTEIN"/>
    <property type="match status" value="1"/>
</dbReference>
<organism evidence="1 2">
    <name type="scientific">Sphingobacterium micropteri</name>
    <dbReference type="NCBI Taxonomy" id="2763501"/>
    <lineage>
        <taxon>Bacteria</taxon>
        <taxon>Pseudomonadati</taxon>
        <taxon>Bacteroidota</taxon>
        <taxon>Sphingobacteriia</taxon>
        <taxon>Sphingobacteriales</taxon>
        <taxon>Sphingobacteriaceae</taxon>
        <taxon>Sphingobacterium</taxon>
    </lineage>
</organism>
<sequence length="318" mass="35793">MRIKSLTPWLFVVFILSTLIACSVVKDAHIQQQTVVSNCNQQNIYDYTEDDMPQPLHTLPIDKTLSTYLSYENLNMANAIGILTDLTYYVRLKNDNNPADLEKRISLLELKQRIDHKINMASLEVSAIASEMDCEEERTSQVANYLKGGESELESKLTVAAIVVGAAGAITTGGVIKNETASNTVGIATGITEASLGLIMLFNNRKIDFYHERNALREVWKGKKVSSNFPPSVWYYLNYNDPTNDTPSVRMQIIDKWKNFGQISEEENASIEQIYFGNGGKYTTEQLANRADMYDQLESHITLMKQDLKSLSLALEKL</sequence>
<proteinExistence type="predicted"/>
<reference evidence="1 2" key="1">
    <citation type="submission" date="2020-08" db="EMBL/GenBank/DDBJ databases">
        <title>Sphingobacterium sp. DN00404 isolated from aquaculture water.</title>
        <authorList>
            <person name="Zhang M."/>
        </authorList>
    </citation>
    <scope>NUCLEOTIDE SEQUENCE [LARGE SCALE GENOMIC DNA]</scope>
    <source>
        <strain evidence="1 2">DN00404</strain>
    </source>
</reference>
<evidence type="ECO:0000313" key="1">
    <source>
        <dbReference type="EMBL" id="MBD1434519.1"/>
    </source>
</evidence>
<dbReference type="EMBL" id="JACOIK010000012">
    <property type="protein sequence ID" value="MBD1434519.1"/>
    <property type="molecule type" value="Genomic_DNA"/>
</dbReference>
<comment type="caution">
    <text evidence="1">The sequence shown here is derived from an EMBL/GenBank/DDBJ whole genome shotgun (WGS) entry which is preliminary data.</text>
</comment>
<evidence type="ECO:0000313" key="2">
    <source>
        <dbReference type="Proteomes" id="UP000602759"/>
    </source>
</evidence>
<dbReference type="RefSeq" id="WP_190995383.1">
    <property type="nucleotide sequence ID" value="NZ_JACOIK010000012.1"/>
</dbReference>
<protein>
    <recommendedName>
        <fullName evidence="3">Lipoprotein</fullName>
    </recommendedName>
</protein>
<gene>
    <name evidence="1" type="ORF">H8B06_16960</name>
</gene>
<name>A0ABR7YT46_9SPHI</name>
<dbReference type="Proteomes" id="UP000602759">
    <property type="component" value="Unassembled WGS sequence"/>
</dbReference>
<accession>A0ABR7YT46</accession>
<keyword evidence="2" id="KW-1185">Reference proteome</keyword>